<dbReference type="PROSITE" id="PS00108">
    <property type="entry name" value="PROTEIN_KINASE_ST"/>
    <property type="match status" value="1"/>
</dbReference>
<dbReference type="FunFam" id="3.30.200.20:FF:000035">
    <property type="entry name" value="Serine/threonine protein kinase Stk1"/>
    <property type="match status" value="1"/>
</dbReference>
<name>A0A9D1ENF7_9FIRM</name>
<keyword evidence="3" id="KW-0808">Transferase</keyword>
<keyword evidence="5 13" id="KW-0418">Kinase</keyword>
<evidence type="ECO:0000256" key="7">
    <source>
        <dbReference type="ARBA" id="ARBA00047899"/>
    </source>
</evidence>
<dbReference type="SMART" id="SM00740">
    <property type="entry name" value="PASTA"/>
    <property type="match status" value="3"/>
</dbReference>
<evidence type="ECO:0000256" key="10">
    <source>
        <dbReference type="SAM" id="MobiDB-lite"/>
    </source>
</evidence>
<evidence type="ECO:0000256" key="5">
    <source>
        <dbReference type="ARBA" id="ARBA00022777"/>
    </source>
</evidence>
<dbReference type="Pfam" id="PF00069">
    <property type="entry name" value="Pkinase"/>
    <property type="match status" value="1"/>
</dbReference>
<dbReference type="Gene3D" id="3.30.200.20">
    <property type="entry name" value="Phosphorylase Kinase, domain 1"/>
    <property type="match status" value="1"/>
</dbReference>
<sequence length="726" mass="80208">MDNLIGLKLDGRYEITEKIGEGGMSNVYKGRDIMENRTVAVKVLKPEFSSNEEFVRCFRNESKAIAVLSHPNIVKIFDVGYESGLQYIVMEYIDGITLKDYIEKNGLVSWRECVHYTIQILRALQLAHDRGIVHRDIKPQNVMLLSDGTIKVMDFGIARFSRQNVPNNNEKTMGSVHYVSPEQARGDKTDERSDIYSVGVMMYEMLTGRKPFDGDTPVAVALKHMNETPVRPSVYVSSLYKGIEEIVMRAMEKDPNKRYQSASGMIVDIEAFKNDQSIDFGYFDEPKRKTSASSKGGMSLFAEKLSKIGANIKKERDKKRKEKAMEQPADVNDVNNNMEYYDDSDDDDDDEPRHNYVLPVLCAMTVTVMIVATLFVSKVILGTFHTTPSSSNDYTMPQLVGMNYYDARAEYPQIQLVASEEYNDEYASGIIVEQEKAEGRIVKVGDAIRVVVSKGTRMVTVPDVVNYHFNSAEAALLRENLSVLRVETESDDVTAGYVVKTDPVAYSTVEEGSTVKVYVSIGPSTEDTTVPSVVGDTVAVAEEKLSAAFLEAKIQYVESSEAKDTVISQNIVAGETVTRETVITIYVSDGTGITADPGGDIVLPGEDIGDGDIDIPGIPGTTDQVIISVDIPSNVTSTYYITLYNTANNAEVSDQLFINAADYAGSSIQIPVLGSGQMTVSASIRSPRTGMRTELAQYEIDFDTGTYYCSNYSNIAFTLVDISLGF</sequence>
<reference evidence="13" key="1">
    <citation type="submission" date="2020-10" db="EMBL/GenBank/DDBJ databases">
        <authorList>
            <person name="Gilroy R."/>
        </authorList>
    </citation>
    <scope>NUCLEOTIDE SEQUENCE</scope>
    <source>
        <strain evidence="13">CHK157-1446</strain>
    </source>
</reference>
<dbReference type="InterPro" id="IPR008271">
    <property type="entry name" value="Ser/Thr_kinase_AS"/>
</dbReference>
<feature type="domain" description="Protein kinase" evidence="11">
    <location>
        <begin position="13"/>
        <end position="272"/>
    </location>
</feature>
<evidence type="ECO:0000256" key="8">
    <source>
        <dbReference type="ARBA" id="ARBA00048679"/>
    </source>
</evidence>
<reference evidence="13" key="2">
    <citation type="journal article" date="2021" name="PeerJ">
        <title>Extensive microbial diversity within the chicken gut microbiome revealed by metagenomics and culture.</title>
        <authorList>
            <person name="Gilroy R."/>
            <person name="Ravi A."/>
            <person name="Getino M."/>
            <person name="Pursley I."/>
            <person name="Horton D.L."/>
            <person name="Alikhan N.F."/>
            <person name="Baker D."/>
            <person name="Gharbi K."/>
            <person name="Hall N."/>
            <person name="Watson M."/>
            <person name="Adriaenssens E.M."/>
            <person name="Foster-Nyarko E."/>
            <person name="Jarju S."/>
            <person name="Secka A."/>
            <person name="Antonio M."/>
            <person name="Oren A."/>
            <person name="Chaudhuri R.R."/>
            <person name="La Ragione R."/>
            <person name="Hildebrand F."/>
            <person name="Pallen M.J."/>
        </authorList>
    </citation>
    <scope>NUCLEOTIDE SEQUENCE</scope>
    <source>
        <strain evidence="13">CHK157-1446</strain>
    </source>
</reference>
<accession>A0A9D1ENF7</accession>
<dbReference type="Pfam" id="PF03793">
    <property type="entry name" value="PASTA"/>
    <property type="match status" value="3"/>
</dbReference>
<evidence type="ECO:0000256" key="1">
    <source>
        <dbReference type="ARBA" id="ARBA00012513"/>
    </source>
</evidence>
<dbReference type="PROSITE" id="PS51178">
    <property type="entry name" value="PASTA"/>
    <property type="match status" value="3"/>
</dbReference>
<dbReference type="CDD" id="cd14014">
    <property type="entry name" value="STKc_PknB_like"/>
    <property type="match status" value="1"/>
</dbReference>
<dbReference type="AlphaFoldDB" id="A0A9D1ENF7"/>
<comment type="caution">
    <text evidence="13">The sequence shown here is derived from an EMBL/GenBank/DDBJ whole genome shotgun (WGS) entry which is preliminary data.</text>
</comment>
<evidence type="ECO:0000256" key="9">
    <source>
        <dbReference type="PROSITE-ProRule" id="PRU10141"/>
    </source>
</evidence>
<dbReference type="InterPro" id="IPR011009">
    <property type="entry name" value="Kinase-like_dom_sf"/>
</dbReference>
<dbReference type="FunFam" id="1.10.510.10:FF:000021">
    <property type="entry name" value="Serine/threonine protein kinase"/>
    <property type="match status" value="1"/>
</dbReference>
<feature type="region of interest" description="Disordered" evidence="10">
    <location>
        <begin position="314"/>
        <end position="352"/>
    </location>
</feature>
<feature type="domain" description="PASTA" evidence="12">
    <location>
        <begin position="455"/>
        <end position="521"/>
    </location>
</feature>
<evidence type="ECO:0000259" key="11">
    <source>
        <dbReference type="PROSITE" id="PS50011"/>
    </source>
</evidence>
<dbReference type="PROSITE" id="PS50011">
    <property type="entry name" value="PROTEIN_KINASE_DOM"/>
    <property type="match status" value="1"/>
</dbReference>
<feature type="domain" description="PASTA" evidence="12">
    <location>
        <begin position="390"/>
        <end position="454"/>
    </location>
</feature>
<keyword evidence="2" id="KW-0723">Serine/threonine-protein kinase</keyword>
<keyword evidence="6 9" id="KW-0067">ATP-binding</keyword>
<dbReference type="Proteomes" id="UP000823982">
    <property type="component" value="Unassembled WGS sequence"/>
</dbReference>
<evidence type="ECO:0000259" key="12">
    <source>
        <dbReference type="PROSITE" id="PS51178"/>
    </source>
</evidence>
<evidence type="ECO:0000256" key="3">
    <source>
        <dbReference type="ARBA" id="ARBA00022679"/>
    </source>
</evidence>
<evidence type="ECO:0000313" key="14">
    <source>
        <dbReference type="Proteomes" id="UP000823982"/>
    </source>
</evidence>
<evidence type="ECO:0000256" key="4">
    <source>
        <dbReference type="ARBA" id="ARBA00022741"/>
    </source>
</evidence>
<dbReference type="EC" id="2.7.11.1" evidence="1"/>
<evidence type="ECO:0000313" key="13">
    <source>
        <dbReference type="EMBL" id="HIS24416.1"/>
    </source>
</evidence>
<dbReference type="CDD" id="cd06577">
    <property type="entry name" value="PASTA_pknB"/>
    <property type="match status" value="3"/>
</dbReference>
<dbReference type="PANTHER" id="PTHR43289:SF34">
    <property type="entry name" value="SERINE_THREONINE-PROTEIN KINASE YBDM-RELATED"/>
    <property type="match status" value="1"/>
</dbReference>
<gene>
    <name evidence="13" type="primary">pknB</name>
    <name evidence="13" type="ORF">IAD01_03330</name>
</gene>
<proteinExistence type="predicted"/>
<dbReference type="EMBL" id="DVIR01000031">
    <property type="protein sequence ID" value="HIS24416.1"/>
    <property type="molecule type" value="Genomic_DNA"/>
</dbReference>
<dbReference type="SUPFAM" id="SSF56112">
    <property type="entry name" value="Protein kinase-like (PK-like)"/>
    <property type="match status" value="1"/>
</dbReference>
<feature type="binding site" evidence="9">
    <location>
        <position position="42"/>
    </location>
    <ligand>
        <name>ATP</name>
        <dbReference type="ChEBI" id="CHEBI:30616"/>
    </ligand>
</feature>
<evidence type="ECO:0000256" key="6">
    <source>
        <dbReference type="ARBA" id="ARBA00022840"/>
    </source>
</evidence>
<protein>
    <recommendedName>
        <fullName evidence="1">non-specific serine/threonine protein kinase</fullName>
        <ecNumber evidence="1">2.7.11.1</ecNumber>
    </recommendedName>
</protein>
<dbReference type="InterPro" id="IPR000719">
    <property type="entry name" value="Prot_kinase_dom"/>
</dbReference>
<dbReference type="Gene3D" id="1.10.510.10">
    <property type="entry name" value="Transferase(Phosphotransferase) domain 1"/>
    <property type="match status" value="1"/>
</dbReference>
<feature type="compositionally biased region" description="Acidic residues" evidence="10">
    <location>
        <begin position="340"/>
        <end position="350"/>
    </location>
</feature>
<evidence type="ECO:0000256" key="2">
    <source>
        <dbReference type="ARBA" id="ARBA00022527"/>
    </source>
</evidence>
<dbReference type="Gene3D" id="3.30.10.20">
    <property type="match status" value="3"/>
</dbReference>
<organism evidence="13 14">
    <name type="scientific">Candidatus Faeciplasma gallinarum</name>
    <dbReference type="NCBI Taxonomy" id="2840799"/>
    <lineage>
        <taxon>Bacteria</taxon>
        <taxon>Bacillati</taxon>
        <taxon>Bacillota</taxon>
        <taxon>Clostridia</taxon>
        <taxon>Eubacteriales</taxon>
        <taxon>Oscillospiraceae</taxon>
        <taxon>Oscillospiraceae incertae sedis</taxon>
        <taxon>Candidatus Faeciplasma</taxon>
    </lineage>
</organism>
<dbReference type="PROSITE" id="PS00107">
    <property type="entry name" value="PROTEIN_KINASE_ATP"/>
    <property type="match status" value="1"/>
</dbReference>
<feature type="domain" description="PASTA" evidence="12">
    <location>
        <begin position="524"/>
        <end position="589"/>
    </location>
</feature>
<dbReference type="InterPro" id="IPR005543">
    <property type="entry name" value="PASTA_dom"/>
</dbReference>
<dbReference type="PANTHER" id="PTHR43289">
    <property type="entry name" value="MITOGEN-ACTIVATED PROTEIN KINASE KINASE KINASE 20-RELATED"/>
    <property type="match status" value="1"/>
</dbReference>
<dbReference type="NCBIfam" id="NF033483">
    <property type="entry name" value="PknB_PASTA_kin"/>
    <property type="match status" value="1"/>
</dbReference>
<dbReference type="SMART" id="SM00220">
    <property type="entry name" value="S_TKc"/>
    <property type="match status" value="1"/>
</dbReference>
<keyword evidence="4 9" id="KW-0547">Nucleotide-binding</keyword>
<dbReference type="GO" id="GO:0005524">
    <property type="term" value="F:ATP binding"/>
    <property type="evidence" value="ECO:0007669"/>
    <property type="project" value="UniProtKB-UniRule"/>
</dbReference>
<dbReference type="InterPro" id="IPR017441">
    <property type="entry name" value="Protein_kinase_ATP_BS"/>
</dbReference>
<dbReference type="GO" id="GO:0004674">
    <property type="term" value="F:protein serine/threonine kinase activity"/>
    <property type="evidence" value="ECO:0007669"/>
    <property type="project" value="UniProtKB-KW"/>
</dbReference>
<comment type="catalytic activity">
    <reaction evidence="7">
        <text>L-threonyl-[protein] + ATP = O-phospho-L-threonyl-[protein] + ADP + H(+)</text>
        <dbReference type="Rhea" id="RHEA:46608"/>
        <dbReference type="Rhea" id="RHEA-COMP:11060"/>
        <dbReference type="Rhea" id="RHEA-COMP:11605"/>
        <dbReference type="ChEBI" id="CHEBI:15378"/>
        <dbReference type="ChEBI" id="CHEBI:30013"/>
        <dbReference type="ChEBI" id="CHEBI:30616"/>
        <dbReference type="ChEBI" id="CHEBI:61977"/>
        <dbReference type="ChEBI" id="CHEBI:456216"/>
        <dbReference type="EC" id="2.7.11.1"/>
    </reaction>
</comment>
<comment type="catalytic activity">
    <reaction evidence="8">
        <text>L-seryl-[protein] + ATP = O-phospho-L-seryl-[protein] + ADP + H(+)</text>
        <dbReference type="Rhea" id="RHEA:17989"/>
        <dbReference type="Rhea" id="RHEA-COMP:9863"/>
        <dbReference type="Rhea" id="RHEA-COMP:11604"/>
        <dbReference type="ChEBI" id="CHEBI:15378"/>
        <dbReference type="ChEBI" id="CHEBI:29999"/>
        <dbReference type="ChEBI" id="CHEBI:30616"/>
        <dbReference type="ChEBI" id="CHEBI:83421"/>
        <dbReference type="ChEBI" id="CHEBI:456216"/>
        <dbReference type="EC" id="2.7.11.1"/>
    </reaction>
</comment>